<evidence type="ECO:0000256" key="6">
    <source>
        <dbReference type="PROSITE-ProRule" id="PRU00560"/>
    </source>
</evidence>
<sequence>MSKPMSSGRSWTPSQQQVLAFNGSSLTVGTPGSGKTSLLLAQAEHLANHGHKVAVATFSFRSHQYLKAIATPSQAAIWNRLGTGTLRDLAIQQLHIAGQSFSFASNNQVREILRGLIPAQAFPGTLEDAEHIIRTAKARAKKLPESDRYYPFVEAYKARLEELGLADRHDIIRRHVIGMRDGSVPPLPVTHLLLDNVQDATELQLIWLQMHLAQGITLKLTGDDDVTAFGQDGAQGPKALETIESWGEMTRFNLTETQRIAPVLVPAVDKIARQLRTRVAKTLEAAPATKDSLRQNATLRVEVFPNAPAEHVFLAETCQELLRKLPQGQRTPGAGHQIGILTRTHFEAACITHALRRHGLNPASYARLIWEERTPQIILSLLYLMLGQGNNGHLHMVLLGFGVPATTVAALFQAGLRAEQWAAHGFTVPALPDESPTTLATLQQVRRAMRTSQQLLQAPPAATGMADAALTPRMVFKALVSELLPHLPADEHAYALLATDMLLNLSGKLTEVLPRVRTETLPDMASPIVVAPVRETRNQQFGTVILPYASANHWPKPPSKLMGTDADHERRLFYLAITRSAGSLIFTRHQPEASPLVQELQQSLKQQARKAA</sequence>
<reference evidence="8 9" key="1">
    <citation type="journal article" date="2017" name="Nat. Commun.">
        <title>In situ click chemistry generation of cyclooxygenase-2 inhibitors.</title>
        <authorList>
            <person name="Bhardwaj A."/>
            <person name="Kaur J."/>
            <person name="Wuest M."/>
            <person name="Wuest F."/>
        </authorList>
    </citation>
    <scope>NUCLEOTIDE SEQUENCE [LARGE SCALE GENOMIC DNA]</scope>
    <source>
        <strain evidence="8">S2_018_000_R2_106</strain>
    </source>
</reference>
<dbReference type="GO" id="GO:0016787">
    <property type="term" value="F:hydrolase activity"/>
    <property type="evidence" value="ECO:0007669"/>
    <property type="project" value="UniProtKB-UniRule"/>
</dbReference>
<keyword evidence="2 6" id="KW-0378">Hydrolase</keyword>
<proteinExistence type="predicted"/>
<comment type="caution">
    <text evidence="8">The sequence shown here is derived from an EMBL/GenBank/DDBJ whole genome shotgun (WGS) entry which is preliminary data.</text>
</comment>
<name>A0A6N4R1N6_BLAVI</name>
<dbReference type="GO" id="GO:0000725">
    <property type="term" value="P:recombinational repair"/>
    <property type="evidence" value="ECO:0007669"/>
    <property type="project" value="TreeGrafter"/>
</dbReference>
<evidence type="ECO:0000256" key="3">
    <source>
        <dbReference type="ARBA" id="ARBA00022806"/>
    </source>
</evidence>
<dbReference type="InterPro" id="IPR027417">
    <property type="entry name" value="P-loop_NTPase"/>
</dbReference>
<keyword evidence="4 6" id="KW-0067">ATP-binding</keyword>
<keyword evidence="1 6" id="KW-0547">Nucleotide-binding</keyword>
<dbReference type="GO" id="GO:0003677">
    <property type="term" value="F:DNA binding"/>
    <property type="evidence" value="ECO:0007669"/>
    <property type="project" value="InterPro"/>
</dbReference>
<evidence type="ECO:0000256" key="4">
    <source>
        <dbReference type="ARBA" id="ARBA00022840"/>
    </source>
</evidence>
<keyword evidence="3 6" id="KW-0347">Helicase</keyword>
<feature type="binding site" evidence="6">
    <location>
        <begin position="29"/>
        <end position="36"/>
    </location>
    <ligand>
        <name>ATP</name>
        <dbReference type="ChEBI" id="CHEBI:30616"/>
    </ligand>
</feature>
<feature type="domain" description="UvrD-like helicase ATP-binding" evidence="7">
    <location>
        <begin position="8"/>
        <end position="261"/>
    </location>
</feature>
<evidence type="ECO:0000313" key="9">
    <source>
        <dbReference type="Proteomes" id="UP000320948"/>
    </source>
</evidence>
<organism evidence="8 9">
    <name type="scientific">Blastochloris viridis</name>
    <name type="common">Rhodopseudomonas viridis</name>
    <dbReference type="NCBI Taxonomy" id="1079"/>
    <lineage>
        <taxon>Bacteria</taxon>
        <taxon>Pseudomonadati</taxon>
        <taxon>Pseudomonadota</taxon>
        <taxon>Alphaproteobacteria</taxon>
        <taxon>Hyphomicrobiales</taxon>
        <taxon>Blastochloridaceae</taxon>
        <taxon>Blastochloris</taxon>
    </lineage>
</organism>
<gene>
    <name evidence="8" type="ORF">DI628_08645</name>
</gene>
<evidence type="ECO:0000259" key="7">
    <source>
        <dbReference type="PROSITE" id="PS51198"/>
    </source>
</evidence>
<dbReference type="Proteomes" id="UP000320948">
    <property type="component" value="Unassembled WGS sequence"/>
</dbReference>
<dbReference type="GO" id="GO:0005524">
    <property type="term" value="F:ATP binding"/>
    <property type="evidence" value="ECO:0007669"/>
    <property type="project" value="UniProtKB-UniRule"/>
</dbReference>
<dbReference type="InterPro" id="IPR000212">
    <property type="entry name" value="DNA_helicase_UvrD/REP"/>
</dbReference>
<evidence type="ECO:0000256" key="5">
    <source>
        <dbReference type="ARBA" id="ARBA00034923"/>
    </source>
</evidence>
<evidence type="ECO:0000256" key="1">
    <source>
        <dbReference type="ARBA" id="ARBA00022741"/>
    </source>
</evidence>
<dbReference type="AlphaFoldDB" id="A0A6N4R1N6"/>
<dbReference type="GO" id="GO:0043138">
    <property type="term" value="F:3'-5' DNA helicase activity"/>
    <property type="evidence" value="ECO:0007669"/>
    <property type="project" value="TreeGrafter"/>
</dbReference>
<dbReference type="PROSITE" id="PS51198">
    <property type="entry name" value="UVRD_HELICASE_ATP_BIND"/>
    <property type="match status" value="1"/>
</dbReference>
<evidence type="ECO:0000256" key="2">
    <source>
        <dbReference type="ARBA" id="ARBA00022801"/>
    </source>
</evidence>
<dbReference type="InterPro" id="IPR014016">
    <property type="entry name" value="UvrD-like_ATP-bd"/>
</dbReference>
<dbReference type="PANTHER" id="PTHR11070">
    <property type="entry name" value="UVRD / RECB / PCRA DNA HELICASE FAMILY MEMBER"/>
    <property type="match status" value="1"/>
</dbReference>
<evidence type="ECO:0000313" key="8">
    <source>
        <dbReference type="EMBL" id="TKW60942.1"/>
    </source>
</evidence>
<dbReference type="Pfam" id="PF00580">
    <property type="entry name" value="UvrD-helicase"/>
    <property type="match status" value="1"/>
</dbReference>
<dbReference type="SUPFAM" id="SSF52540">
    <property type="entry name" value="P-loop containing nucleoside triphosphate hydrolases"/>
    <property type="match status" value="1"/>
</dbReference>
<dbReference type="PANTHER" id="PTHR11070:SF2">
    <property type="entry name" value="ATP-DEPENDENT DNA HELICASE SRS2"/>
    <property type="match status" value="1"/>
</dbReference>
<accession>A0A6N4R1N6</accession>
<dbReference type="Gene3D" id="1.10.486.10">
    <property type="entry name" value="PCRA, domain 4"/>
    <property type="match status" value="1"/>
</dbReference>
<protein>
    <recommendedName>
        <fullName evidence="5">DNA 3'-5' helicase II</fullName>
    </recommendedName>
</protein>
<dbReference type="Gene3D" id="3.40.50.300">
    <property type="entry name" value="P-loop containing nucleotide triphosphate hydrolases"/>
    <property type="match status" value="2"/>
</dbReference>
<dbReference type="EMBL" id="VAFM01000002">
    <property type="protein sequence ID" value="TKW60942.1"/>
    <property type="molecule type" value="Genomic_DNA"/>
</dbReference>